<dbReference type="Proteomes" id="UP000006833">
    <property type="component" value="Chromosome"/>
</dbReference>
<reference evidence="2" key="1">
    <citation type="journal article" date="2010" name="ISME J.">
        <title>The complete genome sequence of the algal symbiont Dinoroseobacter shibae: a hitchhiker's guide to life in the sea.</title>
        <authorList>
            <person name="Wagner-Dobler I."/>
            <person name="Ballhausen B."/>
            <person name="Berger M."/>
            <person name="Brinkhoff T."/>
            <person name="Buchholz I."/>
            <person name="Bunk B."/>
            <person name="Cypionka H."/>
            <person name="Daniel R."/>
            <person name="Drepper T."/>
            <person name="Gerdts G."/>
            <person name="Hahnke S."/>
            <person name="Han C."/>
            <person name="Jahn D."/>
            <person name="Kalhoefer D."/>
            <person name="Kiss H."/>
            <person name="Klenk H.P."/>
            <person name="Kyrpides N."/>
            <person name="Liebl W."/>
            <person name="Liesegang H."/>
            <person name="Meincke L."/>
            <person name="Pati A."/>
            <person name="Petersen J."/>
            <person name="Piekarski T."/>
            <person name="Pommerenke C."/>
            <person name="Pradella S."/>
            <person name="Pukall R."/>
            <person name="Rabus R."/>
            <person name="Stackebrandt E."/>
            <person name="Thole S."/>
            <person name="Thompson L."/>
            <person name="Tielen P."/>
            <person name="Tomasch J."/>
            <person name="von Jan M."/>
            <person name="Wanphrut N."/>
            <person name="Wichels A."/>
            <person name="Zech H."/>
            <person name="Simon M."/>
        </authorList>
    </citation>
    <scope>NUCLEOTIDE SEQUENCE [LARGE SCALE GENOMIC DNA]</scope>
    <source>
        <strain evidence="2">DSM 16493 / NCIMB 14021 / DFL 12</strain>
    </source>
</reference>
<evidence type="ECO:0008006" key="3">
    <source>
        <dbReference type="Google" id="ProtNLM"/>
    </source>
</evidence>
<dbReference type="RefSeq" id="WP_012176959.1">
    <property type="nucleotide sequence ID" value="NC_009952.1"/>
</dbReference>
<organism evidence="1 2">
    <name type="scientific">Dinoroseobacter shibae (strain DSM 16493 / NCIMB 14021 / DFL 12)</name>
    <dbReference type="NCBI Taxonomy" id="398580"/>
    <lineage>
        <taxon>Bacteria</taxon>
        <taxon>Pseudomonadati</taxon>
        <taxon>Pseudomonadota</taxon>
        <taxon>Alphaproteobacteria</taxon>
        <taxon>Rhodobacterales</taxon>
        <taxon>Roseobacteraceae</taxon>
        <taxon>Dinoroseobacter</taxon>
    </lineage>
</organism>
<evidence type="ECO:0000313" key="2">
    <source>
        <dbReference type="Proteomes" id="UP000006833"/>
    </source>
</evidence>
<dbReference type="OrthoDB" id="7874348at2"/>
<protein>
    <recommendedName>
        <fullName evidence="3">Lipoprotein</fullName>
    </recommendedName>
</protein>
<evidence type="ECO:0000313" key="1">
    <source>
        <dbReference type="EMBL" id="ABV92028.1"/>
    </source>
</evidence>
<dbReference type="STRING" id="398580.Dshi_0279"/>
<sequence>MRFVMGLAALALAGCTAQDLGLAPPEDGPITRALAGKTLTLDGAPEFQVTFAKDGTISGFAEGRWSVTDGAYCRTLTGPPGMAGTECPVTELSGETVTFTSSTGRSTWRISPAPDA</sequence>
<accession>A8LM51</accession>
<dbReference type="PROSITE" id="PS51257">
    <property type="entry name" value="PROKAR_LIPOPROTEIN"/>
    <property type="match status" value="1"/>
</dbReference>
<keyword evidence="2" id="KW-1185">Reference proteome</keyword>
<dbReference type="KEGG" id="dsh:Dshi_0279"/>
<name>A8LM51_DINSH</name>
<dbReference type="HOGENOM" id="CLU_2092936_0_0_5"/>
<proteinExistence type="predicted"/>
<dbReference type="AlphaFoldDB" id="A8LM51"/>
<gene>
    <name evidence="1" type="ordered locus">Dshi_0279</name>
</gene>
<dbReference type="EMBL" id="CP000830">
    <property type="protein sequence ID" value="ABV92028.1"/>
    <property type="molecule type" value="Genomic_DNA"/>
</dbReference>